<dbReference type="InterPro" id="IPR017517">
    <property type="entry name" value="Maleyloyr_isom"/>
</dbReference>
<comment type="caution">
    <text evidence="2">The sequence shown here is derived from an EMBL/GenBank/DDBJ whole genome shotgun (WGS) entry which is preliminary data.</text>
</comment>
<dbReference type="Gene3D" id="1.20.120.450">
    <property type="entry name" value="dinb family like domain"/>
    <property type="match status" value="1"/>
</dbReference>
<dbReference type="NCBIfam" id="TIGR03083">
    <property type="entry name" value="maleylpyruvate isomerase family mycothiol-dependent enzyme"/>
    <property type="match status" value="1"/>
</dbReference>
<reference evidence="2" key="1">
    <citation type="submission" date="2023-03" db="EMBL/GenBank/DDBJ databases">
        <title>Actinoallomurus iriomotensis NBRC 103681.</title>
        <authorList>
            <person name="Ichikawa N."/>
            <person name="Sato H."/>
            <person name="Tonouchi N."/>
        </authorList>
    </citation>
    <scope>NUCLEOTIDE SEQUENCE</scope>
    <source>
        <strain evidence="2">NBRC 103681</strain>
    </source>
</reference>
<dbReference type="NCBIfam" id="TIGR03086">
    <property type="entry name" value="TIGR03086 family metal-binding protein"/>
    <property type="match status" value="1"/>
</dbReference>
<accession>A0A9W6RTQ2</accession>
<evidence type="ECO:0000313" key="2">
    <source>
        <dbReference type="EMBL" id="GLY81555.1"/>
    </source>
</evidence>
<dbReference type="Proteomes" id="UP001165135">
    <property type="component" value="Unassembled WGS sequence"/>
</dbReference>
<name>A0A9W6RTQ2_9ACTN</name>
<dbReference type="RefSeq" id="WP_285636151.1">
    <property type="nucleotide sequence ID" value="NZ_BSTJ01000020.1"/>
</dbReference>
<sequence length="194" mass="20000">MTAISWDVLDQAHGALRTTVAKVADTDWKLPTPCEQWNAAQVLRHAAGDQLAYVAAITGSGGPSENPFEPAGDAPADPQELLAAALDGSVRAFATVSPGTQAVPSPLPQGSLPAETVVGAAALDAAVHAWDIAVAVGLPSPLSADLATLLMPVATTLAEPLRGFAYAPALAPQPEDDAVAELLRYLGRRPDWVR</sequence>
<proteinExistence type="predicted"/>
<dbReference type="GO" id="GO:0046872">
    <property type="term" value="F:metal ion binding"/>
    <property type="evidence" value="ECO:0007669"/>
    <property type="project" value="InterPro"/>
</dbReference>
<dbReference type="AlphaFoldDB" id="A0A9W6RTQ2"/>
<evidence type="ECO:0000259" key="1">
    <source>
        <dbReference type="Pfam" id="PF11716"/>
    </source>
</evidence>
<dbReference type="InterPro" id="IPR024344">
    <property type="entry name" value="MDMPI_metal-binding"/>
</dbReference>
<dbReference type="InterPro" id="IPR034660">
    <property type="entry name" value="DinB/YfiT-like"/>
</dbReference>
<dbReference type="SUPFAM" id="SSF109854">
    <property type="entry name" value="DinB/YfiT-like putative metalloenzymes"/>
    <property type="match status" value="1"/>
</dbReference>
<organism evidence="2 3">
    <name type="scientific">Actinoallomurus iriomotensis</name>
    <dbReference type="NCBI Taxonomy" id="478107"/>
    <lineage>
        <taxon>Bacteria</taxon>
        <taxon>Bacillati</taxon>
        <taxon>Actinomycetota</taxon>
        <taxon>Actinomycetes</taxon>
        <taxon>Streptosporangiales</taxon>
        <taxon>Thermomonosporaceae</taxon>
        <taxon>Actinoallomurus</taxon>
    </lineage>
</organism>
<protein>
    <recommendedName>
        <fullName evidence="1">Mycothiol-dependent maleylpyruvate isomerase metal-binding domain-containing protein</fullName>
    </recommendedName>
</protein>
<gene>
    <name evidence="2" type="ORF">Airi01_098220</name>
</gene>
<dbReference type="InterPro" id="IPR017520">
    <property type="entry name" value="CHP03086"/>
</dbReference>
<dbReference type="Pfam" id="PF11716">
    <property type="entry name" value="MDMPI_N"/>
    <property type="match status" value="1"/>
</dbReference>
<dbReference type="EMBL" id="BSTJ01000020">
    <property type="protein sequence ID" value="GLY81555.1"/>
    <property type="molecule type" value="Genomic_DNA"/>
</dbReference>
<evidence type="ECO:0000313" key="3">
    <source>
        <dbReference type="Proteomes" id="UP001165135"/>
    </source>
</evidence>
<feature type="domain" description="Mycothiol-dependent maleylpyruvate isomerase metal-binding" evidence="1">
    <location>
        <begin position="9"/>
        <end position="133"/>
    </location>
</feature>